<dbReference type="Proteomes" id="UP000223777">
    <property type="component" value="Unassembled WGS sequence"/>
</dbReference>
<protein>
    <submittedName>
        <fullName evidence="1">Uncharacterized protein</fullName>
    </submittedName>
</protein>
<dbReference type="EMBL" id="NUIL01000015">
    <property type="protein sequence ID" value="PGO29216.1"/>
    <property type="molecule type" value="Genomic_DNA"/>
</dbReference>
<organism evidence="1 2">
    <name type="scientific">Bacillus cereus</name>
    <dbReference type="NCBI Taxonomy" id="1396"/>
    <lineage>
        <taxon>Bacteria</taxon>
        <taxon>Bacillati</taxon>
        <taxon>Bacillota</taxon>
        <taxon>Bacilli</taxon>
        <taxon>Bacillales</taxon>
        <taxon>Bacillaceae</taxon>
        <taxon>Bacillus</taxon>
        <taxon>Bacillus cereus group</taxon>
    </lineage>
</organism>
<name>A0A2A7FNN9_BACCE</name>
<reference evidence="1 2" key="1">
    <citation type="submission" date="2017-09" db="EMBL/GenBank/DDBJ databases">
        <title>Large-scale bioinformatics analysis of Bacillus genomes uncovers conserved roles of natural products in bacterial physiology.</title>
        <authorList>
            <consortium name="Agbiome Team Llc"/>
            <person name="Bleich R.M."/>
            <person name="Grubbs K.J."/>
            <person name="Santa Maria K.C."/>
            <person name="Allen S.E."/>
            <person name="Farag S."/>
            <person name="Shank E.A."/>
            <person name="Bowers A."/>
        </authorList>
    </citation>
    <scope>NUCLEOTIDE SEQUENCE [LARGE SCALE GENOMIC DNA]</scope>
    <source>
        <strain evidence="1 2">AFS050027</strain>
    </source>
</reference>
<dbReference type="Gene3D" id="2.60.120.260">
    <property type="entry name" value="Galactose-binding domain-like"/>
    <property type="match status" value="1"/>
</dbReference>
<accession>A0A2A7FNN9</accession>
<evidence type="ECO:0000313" key="1">
    <source>
        <dbReference type="EMBL" id="PGO29216.1"/>
    </source>
</evidence>
<dbReference type="InterPro" id="IPR030392">
    <property type="entry name" value="S74_ICA"/>
</dbReference>
<evidence type="ECO:0000313" key="2">
    <source>
        <dbReference type="Proteomes" id="UP000223777"/>
    </source>
</evidence>
<dbReference type="Pfam" id="PF13884">
    <property type="entry name" value="Peptidase_S74"/>
    <property type="match status" value="1"/>
</dbReference>
<comment type="caution">
    <text evidence="1">The sequence shown here is derived from an EMBL/GenBank/DDBJ whole genome shotgun (WGS) entry which is preliminary data.</text>
</comment>
<sequence length="2316" mass="251472">MARYIRYYENGAWKYASVKSVGDLEKLLTTSKTDIVSAINEMLANGSALEHNMNNRFDGLEGQQNELVTITGNVQTELGKVQGDLLNKVEQLYVDEQVKKLVNKADYDANYQKIESDLLDKVNIGKYNEEYQLITGRLNDKTDLSAFEGVKGRVATTEQEITNVKGELGSKIGKTEFDGAVGLNRWLARKYDVNIGSAGAIPAFSHIQGKQPSEVVDYDDNSIIKPFTGDYYVGHYFTNVYMKVAKTVTLTVTHDDGAVIYMNGAKMYEGKTRTTGLSVAMTFRAGWNTVEILHYEHSGTSEQVSLGLKLSTQVDKLTSVIGIGDKDDTRFTEAETQIKQNAEAILLKAEGSTVTSLGNKVTANEGSINVMKDEIKLLVKTDDFNKYTGRLETAESAIIQHSDQISQKVEKKDYNALNNIVSNQQTSINQLTDEIKLKATKSEYDGLNGRVGNAETQLNLNTEAIKLKAEKTELDKTNGRLSTAEAQLTVQAGEIASKVTQQDIDKSLSPIESRVGNAESTIVQHTTSIGLKANANEVYKKTEADGKISTAITQAKGEIKVETDKIALNVTNLTNTVTTQGTTITNHETSITQMKGDINLRAETKNVYTKTEADGKISTAVTNAKAEIKITTEGITQNVTNLQGDVGGLKDTVTAQGTQIKQTSDEVAINVVKKGNVKASINASSEGVKIGGQHVDITGQVTFSTLDPTMQGKVNAGIDAKNAMDNLYIGGTQMMNGTIFKDSVGWTRWGTIGDIGVYPSFGTAGQCLFVETKSASGVQSPVPNGTNIGLQGVERKFPVRAGKQYTLSMEVATSELGDSLDYMYLIYTTAGGNKRLGNIKTTDFPKVTPIAIGSTTYYYKVKLTFTADRDDDNAYILIGGSTKRELTGSNGYAWIRVSKLKLEEGNVATAWELSNADMSQMISDISVGGNNIISNSLFKVLGSWRNWGVATGTRTLTTNIDLAGFSSGFQFSTTTAGEFGYALDAINLTIGETYTLSAWFKLDKAGTVKVQEGNDTVKWTGTSGNTVGKWFRITHTFVAKGATTSIYVGQDSGSVATSGFVTGVQLERGNKATDWSLAQADVDKMISDVDTKAEASKSAISDMANDNKATPVEKTQLKKEWATIVAEKPQYEALATTYGITTEKTNYVNSYNALNTAVTPIIANTTVTSDINGVTFRATFDDYYDKLSQLMKKVNELSRSIGTGADTKAQEAKNSIADMANDNKITSLEKQQLKKEWASISAEKPQYEALATGYGVGTEKSNYVNAYNALNTFITPFLASLTTTSDINGATFRSTFDDYYDKKAQLIKKINELSKIVAQGFNGKVLYNDPMFKNGLNDVKVYNNSANSNVTVTRVAKPSDAPTNSTHVLEIKALALPISPSYGGFSFQTASRANAIFVTRIVAKIPVGSKLVFGSNSTGTGGKTEWLTPVTGTGNWEEYLCRVQCGSTGTFSSTNFFSIEGGTLPLTWYVAYATVIDATDYDYSITDMANDNKLTPLEKQQLKKEWATISAEKPQYEALSNTYGITTEKTNYVNSYNTLNTFLTPLIANITVTSDVVGSTFRATFDDYYDKKAQLIKKVNELARSIGTGADAKAQEAKNSIADMSSDSKITPVEKVQLAKEWATMVAEKPQYEALATTYGITTEKTNFVNTYNTLNTTLNGTGGILTSMTTTSTVVGATFRAQFDDYYDKMAQLTKKVNELAKSLADGAQGTANTANGKADTANTAINTNKATWDRASNINSNGTFNSSKLSGLILDAQISSAVNWNGAKSLLDSWKSGTTLINGGMIATNSIFAQQIAIGDFTNLSQINEEKNPNGYPTVLLNNKRYFKIGNGAYAPITIIANTYVEFSVNDEYYIAFNGYRDAGVTGLNAIFRYYYSDGTYENAGLISVLPTTADTRISKNLKITTAPNDSKTLTAVNLFFEKDGVAGSGYYYARDIEVRKRYTGELIVDGSIKAQQLDVASLFAHSGFITSLKAQDIDASKIKTGQLVGIYIRSDGTNAFSYMSGGSIVSKSKVASVETWVDEGLVRVKSSTSMLSLSEDNLSIGQIGKSGYGSLTYTAPNTDPSQNIFSMWGVGKVVIESNQSDIVLKGRAHIQGADSGGVSLNFPDANSIRFDGYGNITAPSTMINDATWSVRDGSGRTKLLIGVGKDSTTTSEYNAFGGGHAFNHNGERIFAIWKQGDANYVQQFAGQAIFKWQKNQGRFEIRTGDDTNWSKLAGIIENTSSREYKKNISAFDRSALDIINASKARLYHYNGQQDTERLNIGLIAEEAPELIQGSDGKTVDGYGMTTLAWKAIQELSEQVMHLNEKINNR</sequence>
<proteinExistence type="predicted"/>
<gene>
    <name evidence="1" type="ORF">CN984_12330</name>
</gene>
<dbReference type="PROSITE" id="PS51688">
    <property type="entry name" value="ICA"/>
    <property type="match status" value="1"/>
</dbReference>